<evidence type="ECO:0000313" key="3">
    <source>
        <dbReference type="Proteomes" id="UP000287701"/>
    </source>
</evidence>
<dbReference type="NCBIfam" id="NF005486">
    <property type="entry name" value="PRK07093.1"/>
    <property type="match status" value="1"/>
</dbReference>
<dbReference type="Gene3D" id="3.60.120.10">
    <property type="entry name" value="Anthranilate synthase"/>
    <property type="match status" value="1"/>
</dbReference>
<dbReference type="GO" id="GO:0000162">
    <property type="term" value="P:L-tryptophan biosynthetic process"/>
    <property type="evidence" value="ECO:0007669"/>
    <property type="project" value="TreeGrafter"/>
</dbReference>
<dbReference type="EMBL" id="CP035107">
    <property type="protein sequence ID" value="QAR30411.1"/>
    <property type="molecule type" value="Genomic_DNA"/>
</dbReference>
<dbReference type="OrthoDB" id="9803598at2"/>
<dbReference type="PRINTS" id="PR00095">
    <property type="entry name" value="ANTSNTHASEI"/>
</dbReference>
<reference evidence="2 3" key="1">
    <citation type="submission" date="2019-01" db="EMBL/GenBank/DDBJ databases">
        <title>Whole Genome of Ornithobacterium rhinotracheale FARPER-174b.</title>
        <authorList>
            <person name="Tataje-Lavanda L.A."/>
            <person name="Montalvan A."/>
            <person name="Montesinos R."/>
            <person name="Zimic M."/>
            <person name="Fernandez-Sanchez M."/>
            <person name="Fernandez-Diaz M."/>
        </authorList>
    </citation>
    <scope>NUCLEOTIDE SEQUENCE [LARGE SCALE GENOMIC DNA]</scope>
    <source>
        <strain evidence="2 3">FARPER-174b</strain>
    </source>
</reference>
<dbReference type="PANTHER" id="PTHR11236">
    <property type="entry name" value="AMINOBENZOATE/ANTHRANILATE SYNTHASE"/>
    <property type="match status" value="1"/>
</dbReference>
<name>A0A3R6ATR6_ORNRH</name>
<dbReference type="GO" id="GO:0046820">
    <property type="term" value="F:4-amino-4-deoxychorismate synthase activity"/>
    <property type="evidence" value="ECO:0007669"/>
    <property type="project" value="UniProtKB-EC"/>
</dbReference>
<dbReference type="RefSeq" id="WP_128500902.1">
    <property type="nucleotide sequence ID" value="NZ_CP035107.1"/>
</dbReference>
<sequence>MKLESKADWIQRLNEVGTQRTPAFFIIDYKTQNAEIITNDKWHENKIYFEFQTQKHTPKITKNPILEELNFTPLSEQSFKNQFDIVANHLQNGDSYLVNLTFSTALKNKLDLAQIFLQAKAKYKVLYQDKWVCFSPETFIEIQENTLYTYPMKGTINAKIPNANNVLLNDPKETAEHFTIVDLLRNDISQIAKNVKVTKFRFIDKIQTQKGKILQASSEIKGDLPQNWQNQLGDILAQLLPAGSICGAPKKKTLDIIAEAETYERGYYTGICGYFSGDALDTGVMIRFIEKTGNSYFYKSGGGVTAQSDWREEYQEIYEKIYLPI</sequence>
<keyword evidence="2" id="KW-0032">Aminotransferase</keyword>
<dbReference type="InterPro" id="IPR005801">
    <property type="entry name" value="ADC_synthase"/>
</dbReference>
<gene>
    <name evidence="2" type="ORF">EQP59_03105</name>
</gene>
<proteinExistence type="predicted"/>
<keyword evidence="2" id="KW-0808">Transferase</keyword>
<dbReference type="AlphaFoldDB" id="A0A3R6ATR6"/>
<dbReference type="InterPro" id="IPR015890">
    <property type="entry name" value="Chorismate_C"/>
</dbReference>
<dbReference type="InterPro" id="IPR019999">
    <property type="entry name" value="Anth_synth_I-like"/>
</dbReference>
<feature type="domain" description="Chorismate-utilising enzyme C-terminal" evidence="1">
    <location>
        <begin position="76"/>
        <end position="320"/>
    </location>
</feature>
<dbReference type="Pfam" id="PF00425">
    <property type="entry name" value="Chorismate_bind"/>
    <property type="match status" value="1"/>
</dbReference>
<dbReference type="SUPFAM" id="SSF56322">
    <property type="entry name" value="ADC synthase"/>
    <property type="match status" value="1"/>
</dbReference>
<dbReference type="Proteomes" id="UP000287701">
    <property type="component" value="Chromosome"/>
</dbReference>
<evidence type="ECO:0000259" key="1">
    <source>
        <dbReference type="Pfam" id="PF00425"/>
    </source>
</evidence>
<protein>
    <submittedName>
        <fullName evidence="2">Aminodeoxychorismate synthase component I</fullName>
        <ecNumber evidence="2">2.6.1.85</ecNumber>
    </submittedName>
</protein>
<dbReference type="EC" id="2.6.1.85" evidence="2"/>
<dbReference type="PANTHER" id="PTHR11236:SF50">
    <property type="entry name" value="AMINODEOXYCHORISMATE SYNTHASE COMPONENT 1"/>
    <property type="match status" value="1"/>
</dbReference>
<evidence type="ECO:0000313" key="2">
    <source>
        <dbReference type="EMBL" id="QAR30411.1"/>
    </source>
</evidence>
<organism evidence="2 3">
    <name type="scientific">Ornithobacterium rhinotracheale</name>
    <dbReference type="NCBI Taxonomy" id="28251"/>
    <lineage>
        <taxon>Bacteria</taxon>
        <taxon>Pseudomonadati</taxon>
        <taxon>Bacteroidota</taxon>
        <taxon>Flavobacteriia</taxon>
        <taxon>Flavobacteriales</taxon>
        <taxon>Weeksellaceae</taxon>
        <taxon>Ornithobacterium</taxon>
    </lineage>
</organism>
<accession>A0A3R6ATR6</accession>